<gene>
    <name evidence="1" type="ORF">GCU85_07615</name>
</gene>
<proteinExistence type="predicted"/>
<keyword evidence="2" id="KW-1185">Reference proteome</keyword>
<evidence type="ECO:0000313" key="2">
    <source>
        <dbReference type="Proteomes" id="UP000471298"/>
    </source>
</evidence>
<protein>
    <submittedName>
        <fullName evidence="1">Uncharacterized protein</fullName>
    </submittedName>
</protein>
<accession>A0A6N7EYG0</accession>
<name>A0A6N7EYG0_9GAMM</name>
<sequence>MNTTINTINGAIKQKLSQLRALRRVLPLISLTVLALFGQVAQAQITPGGVSSGLSLWLKADAGISETAGAVSAWEDQSSSSFDLTQSNSVSQPLWKGASELMNFNPVVDFDGLDDNLAYIPSSLIDVRDMTMFVVGEEEVRQDAYPITLRYNSTTDNIIVNQAFSGDNECLLELW</sequence>
<evidence type="ECO:0000313" key="1">
    <source>
        <dbReference type="EMBL" id="MPV86595.1"/>
    </source>
</evidence>
<dbReference type="RefSeq" id="WP_152810587.1">
    <property type="nucleotide sequence ID" value="NZ_WHNW01000008.1"/>
</dbReference>
<dbReference type="EMBL" id="WHNW01000008">
    <property type="protein sequence ID" value="MPV86595.1"/>
    <property type="molecule type" value="Genomic_DNA"/>
</dbReference>
<comment type="caution">
    <text evidence="1">The sequence shown here is derived from an EMBL/GenBank/DDBJ whole genome shotgun (WGS) entry which is preliminary data.</text>
</comment>
<dbReference type="Proteomes" id="UP000471298">
    <property type="component" value="Unassembled WGS sequence"/>
</dbReference>
<dbReference type="InParanoid" id="A0A6N7EYG0"/>
<dbReference type="AlphaFoldDB" id="A0A6N7EYG0"/>
<reference evidence="1 2" key="1">
    <citation type="submission" date="2019-10" db="EMBL/GenBank/DDBJ databases">
        <title>Cardiobacteriales fam. a chemoheterotrophic member of the order Cardiobacteriales, and proposal of Cardiobacteriales fam. nov.</title>
        <authorList>
            <person name="Wang C."/>
        </authorList>
    </citation>
    <scope>NUCLEOTIDE SEQUENCE [LARGE SCALE GENOMIC DNA]</scope>
    <source>
        <strain evidence="1 2">ML27</strain>
    </source>
</reference>
<organism evidence="1 2">
    <name type="scientific">Ostreibacterium oceani</name>
    <dbReference type="NCBI Taxonomy" id="2654998"/>
    <lineage>
        <taxon>Bacteria</taxon>
        <taxon>Pseudomonadati</taxon>
        <taxon>Pseudomonadota</taxon>
        <taxon>Gammaproteobacteria</taxon>
        <taxon>Cardiobacteriales</taxon>
        <taxon>Ostreibacteriaceae</taxon>
        <taxon>Ostreibacterium</taxon>
    </lineage>
</organism>